<gene>
    <name evidence="2" type="ORF">EJ419_03990</name>
</gene>
<feature type="transmembrane region" description="Helical" evidence="1">
    <location>
        <begin position="17"/>
        <end position="39"/>
    </location>
</feature>
<feature type="transmembrane region" description="Helical" evidence="1">
    <location>
        <begin position="137"/>
        <end position="159"/>
    </location>
</feature>
<keyword evidence="1" id="KW-0812">Transmembrane</keyword>
<keyword evidence="1" id="KW-0472">Membrane</keyword>
<feature type="transmembrane region" description="Helical" evidence="1">
    <location>
        <begin position="171"/>
        <end position="192"/>
    </location>
</feature>
<reference evidence="2 3" key="1">
    <citation type="submission" date="2018-12" db="EMBL/GenBank/DDBJ databases">
        <title>Alloscrdovia theropitheci sp. nov: a novel taxon from the feces of the bleeding-herat monkey (Theropithecus geleda).</title>
        <authorList>
            <person name="Modesto M."/>
        </authorList>
    </citation>
    <scope>NUCLEOTIDE SEQUENCE [LARGE SCALE GENOMIC DNA]</scope>
    <source>
        <strain evidence="2 3">GLDI4/2</strain>
    </source>
</reference>
<proteinExistence type="predicted"/>
<dbReference type="OrthoDB" id="9809977at2"/>
<dbReference type="Proteomes" id="UP000291289">
    <property type="component" value="Unassembled WGS sequence"/>
</dbReference>
<evidence type="ECO:0000313" key="3">
    <source>
        <dbReference type="Proteomes" id="UP000291289"/>
    </source>
</evidence>
<keyword evidence="1" id="KW-1133">Transmembrane helix</keyword>
<feature type="transmembrane region" description="Helical" evidence="1">
    <location>
        <begin position="73"/>
        <end position="94"/>
    </location>
</feature>
<evidence type="ECO:0000256" key="1">
    <source>
        <dbReference type="SAM" id="Phobius"/>
    </source>
</evidence>
<evidence type="ECO:0000313" key="2">
    <source>
        <dbReference type="EMBL" id="TCD54212.1"/>
    </source>
</evidence>
<feature type="transmembrane region" description="Helical" evidence="1">
    <location>
        <begin position="204"/>
        <end position="228"/>
    </location>
</feature>
<dbReference type="AlphaFoldDB" id="A0A4R0QPP1"/>
<dbReference type="NCBIfam" id="NF038065">
    <property type="entry name" value="Pr6Pr"/>
    <property type="match status" value="1"/>
</dbReference>
<keyword evidence="3" id="KW-1185">Reference proteome</keyword>
<accession>A0A4R0QPP1</accession>
<feature type="transmembrane region" description="Helical" evidence="1">
    <location>
        <begin position="106"/>
        <end position="125"/>
    </location>
</feature>
<name>A0A4R0QPP1_9BIFI</name>
<dbReference type="InterPro" id="IPR049713">
    <property type="entry name" value="Pr6Pr-like"/>
</dbReference>
<comment type="caution">
    <text evidence="2">The sequence shown here is derived from an EMBL/GenBank/DDBJ whole genome shotgun (WGS) entry which is preliminary data.</text>
</comment>
<dbReference type="RefSeq" id="WP_131283835.1">
    <property type="nucleotide sequence ID" value="NZ_RXLP01000019.1"/>
</dbReference>
<organism evidence="2 3">
    <name type="scientific">Alloscardovia theropitheci</name>
    <dbReference type="NCBI Taxonomy" id="2496842"/>
    <lineage>
        <taxon>Bacteria</taxon>
        <taxon>Bacillati</taxon>
        <taxon>Actinomycetota</taxon>
        <taxon>Actinomycetes</taxon>
        <taxon>Bifidobacteriales</taxon>
        <taxon>Bifidobacteriaceae</taxon>
        <taxon>Alloscardovia</taxon>
    </lineage>
</organism>
<dbReference type="EMBL" id="RXLP01000019">
    <property type="protein sequence ID" value="TCD54212.1"/>
    <property type="molecule type" value="Genomic_DNA"/>
</dbReference>
<sequence length="239" mass="26804">MQHFEFGPRRQDTEVKYAMWIGAVVAWFGVIVTNVGNVLDIYPRESGKWPGLYGHSIHGWAGAGQRFIEGLSYFTMISNIMVALAFTMLALSLVRTRWRVALVDTSLVMITVTSIVFLTAILPYIQLSGLALLTSPWQHVVVPVTTWAIWGAWGPRGFYAGDGRARSMARTLIIPALWAAWMLIYGAFTHYYPYGFVNVNELGYGRVFISLAVVVLLGLLLELLLGWIDKKLTRSSKEQ</sequence>
<protein>
    <submittedName>
        <fullName evidence="2">Uncharacterized protein</fullName>
    </submittedName>
</protein>